<dbReference type="InterPro" id="IPR004843">
    <property type="entry name" value="Calcineurin-like_PHP"/>
</dbReference>
<dbReference type="OrthoDB" id="5831000at2759"/>
<feature type="domain" description="Serine/threonine specific protein phosphatases" evidence="3">
    <location>
        <begin position="229"/>
        <end position="234"/>
    </location>
</feature>
<evidence type="ECO:0000256" key="1">
    <source>
        <dbReference type="RuleBase" id="RU004273"/>
    </source>
</evidence>
<feature type="compositionally biased region" description="Basic and acidic residues" evidence="2">
    <location>
        <begin position="1"/>
        <end position="21"/>
    </location>
</feature>
<dbReference type="PRINTS" id="PR00114">
    <property type="entry name" value="STPHPHTASE"/>
</dbReference>
<proteinExistence type="inferred from homology"/>
<comment type="similarity">
    <text evidence="1">Belongs to the PPP phosphatase family.</text>
</comment>
<dbReference type="SMART" id="SM00156">
    <property type="entry name" value="PP2Ac"/>
    <property type="match status" value="1"/>
</dbReference>
<name>A0A0B2V506_TOXCA</name>
<dbReference type="Proteomes" id="UP000031036">
    <property type="component" value="Unassembled WGS sequence"/>
</dbReference>
<dbReference type="STRING" id="6265.A0A0B2V506"/>
<keyword evidence="5" id="KW-1185">Reference proteome</keyword>
<evidence type="ECO:0000256" key="2">
    <source>
        <dbReference type="SAM" id="MobiDB-lite"/>
    </source>
</evidence>
<dbReference type="InterPro" id="IPR006186">
    <property type="entry name" value="Ser/Thr-sp_prot-phosphatase"/>
</dbReference>
<dbReference type="EC" id="3.1.3.16" evidence="1"/>
<comment type="catalytic activity">
    <reaction evidence="1">
        <text>O-phospho-L-threonyl-[protein] + H2O = L-threonyl-[protein] + phosphate</text>
        <dbReference type="Rhea" id="RHEA:47004"/>
        <dbReference type="Rhea" id="RHEA-COMP:11060"/>
        <dbReference type="Rhea" id="RHEA-COMP:11605"/>
        <dbReference type="ChEBI" id="CHEBI:15377"/>
        <dbReference type="ChEBI" id="CHEBI:30013"/>
        <dbReference type="ChEBI" id="CHEBI:43474"/>
        <dbReference type="ChEBI" id="CHEBI:61977"/>
        <dbReference type="EC" id="3.1.3.16"/>
    </reaction>
</comment>
<protein>
    <recommendedName>
        <fullName evidence="1">Serine/threonine-protein phosphatase</fullName>
        <ecNumber evidence="1">3.1.3.16</ecNumber>
    </recommendedName>
</protein>
<organism evidence="4 5">
    <name type="scientific">Toxocara canis</name>
    <name type="common">Canine roundworm</name>
    <dbReference type="NCBI Taxonomy" id="6265"/>
    <lineage>
        <taxon>Eukaryota</taxon>
        <taxon>Metazoa</taxon>
        <taxon>Ecdysozoa</taxon>
        <taxon>Nematoda</taxon>
        <taxon>Chromadorea</taxon>
        <taxon>Rhabditida</taxon>
        <taxon>Spirurina</taxon>
        <taxon>Ascaridomorpha</taxon>
        <taxon>Ascaridoidea</taxon>
        <taxon>Toxocaridae</taxon>
        <taxon>Toxocara</taxon>
    </lineage>
</organism>
<dbReference type="Pfam" id="PF00149">
    <property type="entry name" value="Metallophos"/>
    <property type="match status" value="1"/>
</dbReference>
<dbReference type="AlphaFoldDB" id="A0A0B2V506"/>
<gene>
    <name evidence="4" type="primary">TOPP9</name>
    <name evidence="4" type="ORF">Tcan_13962</name>
</gene>
<evidence type="ECO:0000259" key="3">
    <source>
        <dbReference type="PROSITE" id="PS00125"/>
    </source>
</evidence>
<dbReference type="InterPro" id="IPR029052">
    <property type="entry name" value="Metallo-depent_PP-like"/>
</dbReference>
<feature type="region of interest" description="Disordered" evidence="2">
    <location>
        <begin position="1"/>
        <end position="44"/>
    </location>
</feature>
<comment type="caution">
    <text evidence="4">The sequence shown here is derived from an EMBL/GenBank/DDBJ whole genome shotgun (WGS) entry which is preliminary data.</text>
</comment>
<dbReference type="PANTHER" id="PTHR11668">
    <property type="entry name" value="SERINE/THREONINE PROTEIN PHOSPHATASE"/>
    <property type="match status" value="1"/>
</dbReference>
<dbReference type="PROSITE" id="PS00125">
    <property type="entry name" value="SER_THR_PHOSPHATASE"/>
    <property type="match status" value="1"/>
</dbReference>
<evidence type="ECO:0000313" key="4">
    <source>
        <dbReference type="EMBL" id="KHN78521.1"/>
    </source>
</evidence>
<keyword evidence="1" id="KW-0378">Hydrolase</keyword>
<dbReference type="PANTHER" id="PTHR11668:SF516">
    <property type="entry name" value="SERINE_THREONINE SPECIFIC PROTEIN PHOSPHATASES DOMAIN-CONTAINING PROTEIN"/>
    <property type="match status" value="1"/>
</dbReference>
<dbReference type="InterPro" id="IPR050341">
    <property type="entry name" value="PP1_catalytic_subunit"/>
</dbReference>
<dbReference type="GO" id="GO:0004722">
    <property type="term" value="F:protein serine/threonine phosphatase activity"/>
    <property type="evidence" value="ECO:0007669"/>
    <property type="project" value="UniProtKB-EC"/>
</dbReference>
<sequence length="369" mass="41280">MAGNRDFEERERQALSPHDDLGESSPEADDGSSSVSSDENESDVGAVPTDVVLVPLIDDLLERLQNAKLQPDPLAKGGIFNRKNGLGASPIMPVDIKFEELRQLCDLAVESFGKQKSLLRITNGLGASPIMPVDIKFEELRQLCDLAVESFGKQKSLLRITKGTLPITVCADIHGQFRDLRAIFAACGHPQNNNYLFLGDYVDRGVQGIETISLLLCFKIKYPSRVFMLRGNHEDANTTLTYGFYDECLARFHSTDLGEQVNRPTIVPPYGLICDILWSDPDDKYNGWALSPRGISFTFSERIVKEFCEKHDIDLIIRGHQLTLEMMKTGYRFFAGGRLVSIFSASDYTNMKNDACVLHISKKVIFFRS</sequence>
<dbReference type="Gene3D" id="3.60.21.10">
    <property type="match status" value="2"/>
</dbReference>
<dbReference type="GO" id="GO:0005737">
    <property type="term" value="C:cytoplasm"/>
    <property type="evidence" value="ECO:0007669"/>
    <property type="project" value="TreeGrafter"/>
</dbReference>
<accession>A0A0B2V506</accession>
<dbReference type="EMBL" id="JPKZ01002087">
    <property type="protein sequence ID" value="KHN78521.1"/>
    <property type="molecule type" value="Genomic_DNA"/>
</dbReference>
<dbReference type="GO" id="GO:0005634">
    <property type="term" value="C:nucleus"/>
    <property type="evidence" value="ECO:0007669"/>
    <property type="project" value="TreeGrafter"/>
</dbReference>
<reference evidence="4 5" key="1">
    <citation type="submission" date="2014-11" db="EMBL/GenBank/DDBJ databases">
        <title>Genetic blueprint of the zoonotic pathogen Toxocara canis.</title>
        <authorList>
            <person name="Zhu X.-Q."/>
            <person name="Korhonen P.K."/>
            <person name="Cai H."/>
            <person name="Young N.D."/>
            <person name="Nejsum P."/>
            <person name="von Samson-Himmelstjerna G."/>
            <person name="Boag P.R."/>
            <person name="Tan P."/>
            <person name="Li Q."/>
            <person name="Min J."/>
            <person name="Yang Y."/>
            <person name="Wang X."/>
            <person name="Fang X."/>
            <person name="Hall R.S."/>
            <person name="Hofmann A."/>
            <person name="Sternberg P.W."/>
            <person name="Jex A.R."/>
            <person name="Gasser R.B."/>
        </authorList>
    </citation>
    <scope>NUCLEOTIDE SEQUENCE [LARGE SCALE GENOMIC DNA]</scope>
    <source>
        <strain evidence="4">PN_DK_2014</strain>
    </source>
</reference>
<evidence type="ECO:0000313" key="5">
    <source>
        <dbReference type="Proteomes" id="UP000031036"/>
    </source>
</evidence>
<dbReference type="SUPFAM" id="SSF56300">
    <property type="entry name" value="Metallo-dependent phosphatases"/>
    <property type="match status" value="1"/>
</dbReference>